<reference evidence="1 2" key="1">
    <citation type="submission" date="2019-05" db="EMBL/GenBank/DDBJ databases">
        <title>Emergence of the Ug99 lineage of the wheat stem rust pathogen through somatic hybridization.</title>
        <authorList>
            <person name="Li F."/>
            <person name="Upadhyaya N.M."/>
            <person name="Sperschneider J."/>
            <person name="Matny O."/>
            <person name="Nguyen-Phuc H."/>
            <person name="Mago R."/>
            <person name="Raley C."/>
            <person name="Miller M.E."/>
            <person name="Silverstein K.A.T."/>
            <person name="Henningsen E."/>
            <person name="Hirsch C.D."/>
            <person name="Visser B."/>
            <person name="Pretorius Z.A."/>
            <person name="Steffenson B.J."/>
            <person name="Schwessinger B."/>
            <person name="Dodds P.N."/>
            <person name="Figueroa M."/>
        </authorList>
    </citation>
    <scope>NUCLEOTIDE SEQUENCE [LARGE SCALE GENOMIC DNA]</scope>
    <source>
        <strain evidence="1 2">Ug99</strain>
    </source>
</reference>
<sequence length="167" mass="18941">MESPPQFDSTNTQISSRRIRCTTEDDPTTYLDNRIALRTVLGDIPGSCLIESKLYDRLRAVDILTSCLSLNQLGGNSEYLAHTRNLTREAIKPFMISDRKANETLGAKLIDYFPDRKRLAGGVIQRCVNKPFHSTRSNFNILFNLDIILSRDSRWHSPLSLRPGSEV</sequence>
<gene>
    <name evidence="1" type="ORF">PGTUg99_012319</name>
</gene>
<organism evidence="1 2">
    <name type="scientific">Puccinia graminis f. sp. tritici</name>
    <dbReference type="NCBI Taxonomy" id="56615"/>
    <lineage>
        <taxon>Eukaryota</taxon>
        <taxon>Fungi</taxon>
        <taxon>Dikarya</taxon>
        <taxon>Basidiomycota</taxon>
        <taxon>Pucciniomycotina</taxon>
        <taxon>Pucciniomycetes</taxon>
        <taxon>Pucciniales</taxon>
        <taxon>Pucciniaceae</taxon>
        <taxon>Puccinia</taxon>
    </lineage>
</organism>
<evidence type="ECO:0000313" key="1">
    <source>
        <dbReference type="EMBL" id="KAA1128351.1"/>
    </source>
</evidence>
<proteinExistence type="predicted"/>
<dbReference type="AlphaFoldDB" id="A0A5B0RR43"/>
<comment type="caution">
    <text evidence="1">The sequence shown here is derived from an EMBL/GenBank/DDBJ whole genome shotgun (WGS) entry which is preliminary data.</text>
</comment>
<evidence type="ECO:0000313" key="2">
    <source>
        <dbReference type="Proteomes" id="UP000325313"/>
    </source>
</evidence>
<dbReference type="Proteomes" id="UP000325313">
    <property type="component" value="Unassembled WGS sequence"/>
</dbReference>
<accession>A0A5B0RR43</accession>
<dbReference type="EMBL" id="VDEP01000142">
    <property type="protein sequence ID" value="KAA1128351.1"/>
    <property type="molecule type" value="Genomic_DNA"/>
</dbReference>
<protein>
    <submittedName>
        <fullName evidence="1">Uncharacterized protein</fullName>
    </submittedName>
</protein>
<name>A0A5B0RR43_PUCGR</name>